<keyword evidence="2 5" id="KW-0560">Oxidoreductase</keyword>
<dbReference type="Gene3D" id="3.40.605.10">
    <property type="entry name" value="Aldehyde Dehydrogenase, Chain A, domain 1"/>
    <property type="match status" value="1"/>
</dbReference>
<evidence type="ECO:0000256" key="2">
    <source>
        <dbReference type="ARBA" id="ARBA00023002"/>
    </source>
</evidence>
<organism evidence="7 8">
    <name type="scientific">Bacillus lumedeiriae</name>
    <dbReference type="NCBI Taxonomy" id="3058829"/>
    <lineage>
        <taxon>Bacteria</taxon>
        <taxon>Bacillati</taxon>
        <taxon>Bacillota</taxon>
        <taxon>Bacilli</taxon>
        <taxon>Bacillales</taxon>
        <taxon>Bacillaceae</taxon>
        <taxon>Bacillus</taxon>
    </lineage>
</organism>
<dbReference type="Pfam" id="PF00171">
    <property type="entry name" value="Aldedh"/>
    <property type="match status" value="1"/>
</dbReference>
<evidence type="ECO:0000256" key="3">
    <source>
        <dbReference type="ARBA" id="ARBA00023027"/>
    </source>
</evidence>
<dbReference type="PROSITE" id="PS00687">
    <property type="entry name" value="ALDEHYDE_DEHYDR_GLU"/>
    <property type="match status" value="1"/>
</dbReference>
<comment type="similarity">
    <text evidence="1 5">Belongs to the aldehyde dehydrogenase family.</text>
</comment>
<dbReference type="Proteomes" id="UP001619911">
    <property type="component" value="Unassembled WGS sequence"/>
</dbReference>
<dbReference type="CDD" id="cd07093">
    <property type="entry name" value="ALDH_F8_HMSADH"/>
    <property type="match status" value="1"/>
</dbReference>
<name>A0ABW8ICP2_9BACI</name>
<feature type="active site" evidence="4">
    <location>
        <position position="265"/>
    </location>
</feature>
<evidence type="ECO:0000256" key="4">
    <source>
        <dbReference type="PROSITE-ProRule" id="PRU10007"/>
    </source>
</evidence>
<dbReference type="PANTHER" id="PTHR43720:SF2">
    <property type="entry name" value="2-AMINOMUCONIC SEMIALDEHYDE DEHYDROGENASE"/>
    <property type="match status" value="1"/>
</dbReference>
<dbReference type="PANTHER" id="PTHR43720">
    <property type="entry name" value="2-AMINOMUCONIC SEMIALDEHYDE DEHYDROGENASE"/>
    <property type="match status" value="1"/>
</dbReference>
<dbReference type="SUPFAM" id="SSF53720">
    <property type="entry name" value="ALDH-like"/>
    <property type="match status" value="1"/>
</dbReference>
<dbReference type="EMBL" id="JAUIYO010000036">
    <property type="protein sequence ID" value="MFK2827283.1"/>
    <property type="molecule type" value="Genomic_DNA"/>
</dbReference>
<dbReference type="InterPro" id="IPR016161">
    <property type="entry name" value="Ald_DH/histidinol_DH"/>
</dbReference>
<sequence>MQVQTSGEQKLIHKRVDDVKLYINGQFTDAAEGAAFENINPFTNEVNNLVAEGRAEDINQAVAAARKAFEEGPWGRMKVAERMKYINRIADLIDEEIEEIAYLESLDTGLPISQTRKMTSRAAENFRFYARMVQTVLHGESYPMDDEFINYTVYNPLGPIGLITPWNAPFMLETWKVAPALATGNTVILKPAELSPLTANKLAEVIHKAGLPEGVFNIVHGFGETAGGALVAHPDVKAISFTGETTTGSIIIKNSADTLKKTSMELGGKSPLIVFEDADLDRALDAAVWGIFSFNGERCTSNSRVFLHKNIKDEFVEKLKQRVQNLKIGDPMDTKTQLGPLIGKEHFNKVKSYIEIAKEEGCEVVQGIVPEEVKAGNFVPPTLLLNAKNDMRVCQEEIFGPVMAVIEFETEEEVIEAANNVRYGLAGFVWTNDMKRGHRVAQAVEAGMVWINAQNVRDLRIPFGGTKASGIGREGGHYALFEFYTEPKVIHVAIGDHHIPQFGK</sequence>
<dbReference type="Gene3D" id="3.40.309.10">
    <property type="entry name" value="Aldehyde Dehydrogenase, Chain A, domain 2"/>
    <property type="match status" value="1"/>
</dbReference>
<evidence type="ECO:0000256" key="5">
    <source>
        <dbReference type="RuleBase" id="RU003345"/>
    </source>
</evidence>
<dbReference type="RefSeq" id="WP_404319393.1">
    <property type="nucleotide sequence ID" value="NZ_JAUIYO010000036.1"/>
</dbReference>
<feature type="domain" description="Aldehyde dehydrogenase" evidence="6">
    <location>
        <begin position="29"/>
        <end position="489"/>
    </location>
</feature>
<evidence type="ECO:0000313" key="7">
    <source>
        <dbReference type="EMBL" id="MFK2827283.1"/>
    </source>
</evidence>
<proteinExistence type="inferred from homology"/>
<keyword evidence="8" id="KW-1185">Reference proteome</keyword>
<accession>A0ABW8ICP2</accession>
<evidence type="ECO:0000259" key="6">
    <source>
        <dbReference type="Pfam" id="PF00171"/>
    </source>
</evidence>
<dbReference type="InterPro" id="IPR029510">
    <property type="entry name" value="Ald_DH_CS_GLU"/>
</dbReference>
<protein>
    <submittedName>
        <fullName evidence="7">5-carboxymethyl-2-hydroxymuconate semialdehyde dehydrogenase</fullName>
    </submittedName>
</protein>
<dbReference type="NCBIfam" id="TIGR02299">
    <property type="entry name" value="HpaE"/>
    <property type="match status" value="1"/>
</dbReference>
<evidence type="ECO:0000256" key="1">
    <source>
        <dbReference type="ARBA" id="ARBA00009986"/>
    </source>
</evidence>
<keyword evidence="3" id="KW-0520">NAD</keyword>
<comment type="caution">
    <text evidence="7">The sequence shown here is derived from an EMBL/GenBank/DDBJ whole genome shotgun (WGS) entry which is preliminary data.</text>
</comment>
<gene>
    <name evidence="7" type="primary">hpaE</name>
    <name evidence="7" type="ORF">QYG89_16835</name>
</gene>
<dbReference type="InterPro" id="IPR015590">
    <property type="entry name" value="Aldehyde_DH_dom"/>
</dbReference>
<reference evidence="7 8" key="1">
    <citation type="submission" date="2023-07" db="EMBL/GenBank/DDBJ databases">
        <title>Bacillus lucianemedeirus sp. nov, a new species isolated from an immunobiological production facility.</title>
        <authorList>
            <person name="Costa L.V."/>
            <person name="Miranda R.V.S.L."/>
            <person name="Brandao M.L.L."/>
            <person name="Reis C.M.F."/>
            <person name="Frazao A.M."/>
            <person name="Cruz F.V."/>
            <person name="Baio P.V.P."/>
            <person name="Veras J.F.C."/>
            <person name="Ramos J.N."/>
            <person name="Vieira V."/>
        </authorList>
    </citation>
    <scope>NUCLEOTIDE SEQUENCE [LARGE SCALE GENOMIC DNA]</scope>
    <source>
        <strain evidence="7 8">B190/17</strain>
    </source>
</reference>
<dbReference type="InterPro" id="IPR016163">
    <property type="entry name" value="Ald_DH_C"/>
</dbReference>
<dbReference type="InterPro" id="IPR016162">
    <property type="entry name" value="Ald_DH_N"/>
</dbReference>
<dbReference type="InterPro" id="IPR011985">
    <property type="entry name" value="DH_HpaE"/>
</dbReference>
<evidence type="ECO:0000313" key="8">
    <source>
        <dbReference type="Proteomes" id="UP001619911"/>
    </source>
</evidence>